<evidence type="ECO:0000256" key="6">
    <source>
        <dbReference type="ARBA" id="ARBA00022737"/>
    </source>
</evidence>
<dbReference type="PROSITE" id="PS50072">
    <property type="entry name" value="CSA_PPIASE_2"/>
    <property type="match status" value="1"/>
</dbReference>
<keyword evidence="7" id="KW-0802">TPR repeat</keyword>
<evidence type="ECO:0000256" key="7">
    <source>
        <dbReference type="ARBA" id="ARBA00022803"/>
    </source>
</evidence>
<dbReference type="SUPFAM" id="SSF50891">
    <property type="entry name" value="Cyclophilin-like"/>
    <property type="match status" value="1"/>
</dbReference>
<comment type="caution">
    <text evidence="11">The sequence shown here is derived from an EMBL/GenBank/DDBJ whole genome shotgun (WGS) entry which is preliminary data.</text>
</comment>
<evidence type="ECO:0000256" key="1">
    <source>
        <dbReference type="ARBA" id="ARBA00000971"/>
    </source>
</evidence>
<organism evidence="11 12">
    <name type="scientific">Dimargaris verticillata</name>
    <dbReference type="NCBI Taxonomy" id="2761393"/>
    <lineage>
        <taxon>Eukaryota</taxon>
        <taxon>Fungi</taxon>
        <taxon>Fungi incertae sedis</taxon>
        <taxon>Zoopagomycota</taxon>
        <taxon>Kickxellomycotina</taxon>
        <taxon>Dimargaritomycetes</taxon>
        <taxon>Dimargaritales</taxon>
        <taxon>Dimargaritaceae</taxon>
        <taxon>Dimargaris</taxon>
    </lineage>
</organism>
<protein>
    <recommendedName>
        <fullName evidence="4">peptidylprolyl isomerase</fullName>
        <ecNumber evidence="4">5.2.1.8</ecNumber>
    </recommendedName>
</protein>
<comment type="subcellular location">
    <subcellularLocation>
        <location evidence="2">Cytoplasm</location>
    </subcellularLocation>
</comment>
<dbReference type="InterPro" id="IPR011990">
    <property type="entry name" value="TPR-like_helical_dom_sf"/>
</dbReference>
<sequence>MPNPRVYFDISIGNEPEGRIVFELFADVVPKTAENFRALCTGEKGKSATSGHGLSYKHCTFHRVIKNFMVQGGDFTAHNGTGGESIYGEKFEDESFQRIHDKPFLLSMANAGPGTNGSQFFITTTATPHLDGKHVVFGQVLKGKDVVRAMENIKTDSGDKPVVPVVVADCGELAEGEPDGVEGDGVGGDSYPDYPDDYEGSKEGTDLLKIGQEMKAIGNSLFKEGQLKLSLRKYKKAVRYLNEFAVFDQETDPDGTFKPQFYGLKVSCYLNCAACALKLKDTESTIHFASTVLEFPEEITSSTDKCKALFRRACARALAKNDDQALEDLKAAHQLMPSDTAIKNELNAIKKRVQQKLDRQRQAYSKMFE</sequence>
<dbReference type="InterPro" id="IPR020892">
    <property type="entry name" value="Cyclophilin-type_PPIase_CS"/>
</dbReference>
<dbReference type="InterPro" id="IPR002130">
    <property type="entry name" value="Cyclophilin-type_PPIase_dom"/>
</dbReference>
<dbReference type="CDD" id="cd01926">
    <property type="entry name" value="cyclophilin_ABH_like"/>
    <property type="match status" value="1"/>
</dbReference>
<evidence type="ECO:0000313" key="11">
    <source>
        <dbReference type="EMBL" id="KAJ1983661.1"/>
    </source>
</evidence>
<dbReference type="GO" id="GO:0042026">
    <property type="term" value="P:protein refolding"/>
    <property type="evidence" value="ECO:0007669"/>
    <property type="project" value="UniProtKB-ARBA"/>
</dbReference>
<name>A0A9W8B451_9FUNG</name>
<dbReference type="FunFam" id="2.40.100.10:FF:000009">
    <property type="entry name" value="Peptidyl-prolyl cis-trans isomerase D"/>
    <property type="match status" value="1"/>
</dbReference>
<dbReference type="AlphaFoldDB" id="A0A9W8B451"/>
<dbReference type="InterPro" id="IPR019734">
    <property type="entry name" value="TPR_rpt"/>
</dbReference>
<dbReference type="PANTHER" id="PTHR11071">
    <property type="entry name" value="PEPTIDYL-PROLYL CIS-TRANS ISOMERASE"/>
    <property type="match status" value="1"/>
</dbReference>
<dbReference type="SUPFAM" id="SSF48452">
    <property type="entry name" value="TPR-like"/>
    <property type="match status" value="1"/>
</dbReference>
<keyword evidence="9 11" id="KW-0413">Isomerase</keyword>
<dbReference type="EC" id="5.2.1.8" evidence="4"/>
<comment type="catalytic activity">
    <reaction evidence="1">
        <text>[protein]-peptidylproline (omega=180) = [protein]-peptidylproline (omega=0)</text>
        <dbReference type="Rhea" id="RHEA:16237"/>
        <dbReference type="Rhea" id="RHEA-COMP:10747"/>
        <dbReference type="Rhea" id="RHEA-COMP:10748"/>
        <dbReference type="ChEBI" id="CHEBI:83833"/>
        <dbReference type="ChEBI" id="CHEBI:83834"/>
        <dbReference type="EC" id="5.2.1.8"/>
    </reaction>
</comment>
<dbReference type="Gene3D" id="1.25.40.10">
    <property type="entry name" value="Tetratricopeptide repeat domain"/>
    <property type="match status" value="1"/>
</dbReference>
<evidence type="ECO:0000256" key="3">
    <source>
        <dbReference type="ARBA" id="ARBA00010898"/>
    </source>
</evidence>
<dbReference type="InterPro" id="IPR029000">
    <property type="entry name" value="Cyclophilin-like_dom_sf"/>
</dbReference>
<evidence type="ECO:0000313" key="12">
    <source>
        <dbReference type="Proteomes" id="UP001151582"/>
    </source>
</evidence>
<evidence type="ECO:0000259" key="10">
    <source>
        <dbReference type="PROSITE" id="PS50072"/>
    </source>
</evidence>
<keyword evidence="12" id="KW-1185">Reference proteome</keyword>
<accession>A0A9W8B451</accession>
<proteinExistence type="inferred from homology"/>
<dbReference type="OrthoDB" id="407558at2759"/>
<feature type="domain" description="PPIase cyclophilin-type" evidence="10">
    <location>
        <begin position="7"/>
        <end position="172"/>
    </location>
</feature>
<dbReference type="SMART" id="SM00028">
    <property type="entry name" value="TPR"/>
    <property type="match status" value="3"/>
</dbReference>
<keyword evidence="6" id="KW-0677">Repeat</keyword>
<dbReference type="GO" id="GO:0016018">
    <property type="term" value="F:cyclosporin A binding"/>
    <property type="evidence" value="ECO:0007669"/>
    <property type="project" value="TreeGrafter"/>
</dbReference>
<dbReference type="GO" id="GO:0003755">
    <property type="term" value="F:peptidyl-prolyl cis-trans isomerase activity"/>
    <property type="evidence" value="ECO:0007669"/>
    <property type="project" value="UniProtKB-KW"/>
</dbReference>
<comment type="similarity">
    <text evidence="3">Belongs to the cyclophilin-type PPIase family. PPIase D subfamily.</text>
</comment>
<dbReference type="FunFam" id="1.25.40.10:FF:000029">
    <property type="entry name" value="peptidyl-prolyl cis-trans isomerase D"/>
    <property type="match status" value="1"/>
</dbReference>
<dbReference type="EMBL" id="JANBQB010000045">
    <property type="protein sequence ID" value="KAJ1983661.1"/>
    <property type="molecule type" value="Genomic_DNA"/>
</dbReference>
<dbReference type="Pfam" id="PF00160">
    <property type="entry name" value="Pro_isomerase"/>
    <property type="match status" value="1"/>
</dbReference>
<dbReference type="PROSITE" id="PS00170">
    <property type="entry name" value="CSA_PPIASE_1"/>
    <property type="match status" value="1"/>
</dbReference>
<gene>
    <name evidence="11" type="primary">CPR6</name>
    <name evidence="11" type="ORF">H4R34_001132</name>
</gene>
<evidence type="ECO:0000256" key="9">
    <source>
        <dbReference type="ARBA" id="ARBA00023235"/>
    </source>
</evidence>
<evidence type="ECO:0000256" key="4">
    <source>
        <dbReference type="ARBA" id="ARBA00013194"/>
    </source>
</evidence>
<evidence type="ECO:0000256" key="5">
    <source>
        <dbReference type="ARBA" id="ARBA00022490"/>
    </source>
</evidence>
<keyword evidence="5" id="KW-0963">Cytoplasm</keyword>
<dbReference type="Proteomes" id="UP001151582">
    <property type="component" value="Unassembled WGS sequence"/>
</dbReference>
<keyword evidence="8" id="KW-0697">Rotamase</keyword>
<evidence type="ECO:0000256" key="2">
    <source>
        <dbReference type="ARBA" id="ARBA00004496"/>
    </source>
</evidence>
<dbReference type="GO" id="GO:0005829">
    <property type="term" value="C:cytosol"/>
    <property type="evidence" value="ECO:0007669"/>
    <property type="project" value="TreeGrafter"/>
</dbReference>
<dbReference type="PANTHER" id="PTHR11071:SF561">
    <property type="entry name" value="PEPTIDYL-PROLYL CIS-TRANS ISOMERASE D-RELATED"/>
    <property type="match status" value="1"/>
</dbReference>
<dbReference type="Gene3D" id="2.40.100.10">
    <property type="entry name" value="Cyclophilin-like"/>
    <property type="match status" value="1"/>
</dbReference>
<evidence type="ECO:0000256" key="8">
    <source>
        <dbReference type="ARBA" id="ARBA00023110"/>
    </source>
</evidence>
<reference evidence="11" key="1">
    <citation type="submission" date="2022-07" db="EMBL/GenBank/DDBJ databases">
        <title>Phylogenomic reconstructions and comparative analyses of Kickxellomycotina fungi.</title>
        <authorList>
            <person name="Reynolds N.K."/>
            <person name="Stajich J.E."/>
            <person name="Barry K."/>
            <person name="Grigoriev I.V."/>
            <person name="Crous P."/>
            <person name="Smith M.E."/>
        </authorList>
    </citation>
    <scope>NUCLEOTIDE SEQUENCE</scope>
    <source>
        <strain evidence="11">RSA 567</strain>
    </source>
</reference>
<dbReference type="PRINTS" id="PR00153">
    <property type="entry name" value="CSAPPISMRASE"/>
</dbReference>